<dbReference type="InterPro" id="IPR016156">
    <property type="entry name" value="FAD/NAD-linked_Rdtase_dimer_sf"/>
</dbReference>
<dbReference type="InterPro" id="IPR004099">
    <property type="entry name" value="Pyr_nucl-diS_OxRdtase_dimer"/>
</dbReference>
<keyword evidence="7" id="KW-0560">Oxidoreductase</keyword>
<dbReference type="PIRSF" id="PIRSF000350">
    <property type="entry name" value="Mercury_reductase_MerA"/>
    <property type="match status" value="1"/>
</dbReference>
<evidence type="ECO:0000259" key="5">
    <source>
        <dbReference type="Pfam" id="PF02852"/>
    </source>
</evidence>
<keyword evidence="3" id="KW-0285">Flavoprotein</keyword>
<evidence type="ECO:0000256" key="4">
    <source>
        <dbReference type="ARBA" id="ARBA00022827"/>
    </source>
</evidence>
<dbReference type="Pfam" id="PF02852">
    <property type="entry name" value="Pyr_redox_dim"/>
    <property type="match status" value="1"/>
</dbReference>
<evidence type="ECO:0000256" key="3">
    <source>
        <dbReference type="ARBA" id="ARBA00022630"/>
    </source>
</evidence>
<dbReference type="Proteomes" id="UP001253595">
    <property type="component" value="Unassembled WGS sequence"/>
</dbReference>
<accession>A0ABU1UW88</accession>
<dbReference type="Gene3D" id="3.30.390.30">
    <property type="match status" value="1"/>
</dbReference>
<sequence>MKIRHVDIAVIGAGTAGLSAYREARNYTDNLVLIEGGAYGTTCARVGCMPSKLLIAAADHAHHASQNGVFGVDYPTLFINGQAVLKRIRYERDRFVGSVVEAIDEFPIQHKIKAQAKFISTRELELTGADGSVSQVRAERIVIATGSISVIPDFLQGVGGRLLTSDDLFELDNLPKSVAIFGAGVIGLELGQALSRLGVKVAVFGKNGELTFIKDPAISEYADAEFNREFCLDLNAFINIVRTEKDSVIVEYRHREKGMVEEAFDYVLAATGRRPNIDTLALENADIELDHRGIPFHDRYTGQCGSSSIYIAGDVSNDIPLLHEAADEGRIAGGNAGRSLRNPEDIRAGLRRTPLSIVFTDPQIASVGQNLEEIRKNCGNCYAIGEVSFENQGRARVMNKNRGLLRVYGEKGTGLLLGAEMFGPAVEHIAHQLAWVIQMRMTVSQILELPFYHPVLEEGMRTALRDLNHKLHKTARMPDACLDCGPGA</sequence>
<dbReference type="SUPFAM" id="SSF55424">
    <property type="entry name" value="FAD/NAD-linked reductases, dimerisation (C-terminal) domain"/>
    <property type="match status" value="1"/>
</dbReference>
<dbReference type="InterPro" id="IPR001100">
    <property type="entry name" value="Pyr_nuc-diS_OxRdtase"/>
</dbReference>
<dbReference type="PRINTS" id="PR00368">
    <property type="entry name" value="FADPNR"/>
</dbReference>
<evidence type="ECO:0000256" key="1">
    <source>
        <dbReference type="ARBA" id="ARBA00001974"/>
    </source>
</evidence>
<dbReference type="InterPro" id="IPR023753">
    <property type="entry name" value="FAD/NAD-binding_dom"/>
</dbReference>
<name>A0ABU1UW88_9GAMM</name>
<keyword evidence="8" id="KW-1185">Reference proteome</keyword>
<feature type="domain" description="FAD/NAD(P)-binding" evidence="6">
    <location>
        <begin position="7"/>
        <end position="329"/>
    </location>
</feature>
<organism evidence="7 8">
    <name type="scientific">Cellvibrio fibrivorans</name>
    <dbReference type="NCBI Taxonomy" id="126350"/>
    <lineage>
        <taxon>Bacteria</taxon>
        <taxon>Pseudomonadati</taxon>
        <taxon>Pseudomonadota</taxon>
        <taxon>Gammaproteobacteria</taxon>
        <taxon>Cellvibrionales</taxon>
        <taxon>Cellvibrionaceae</taxon>
        <taxon>Cellvibrio</taxon>
    </lineage>
</organism>
<dbReference type="PANTHER" id="PTHR43014:SF4">
    <property type="entry name" value="PYRIDINE NUCLEOTIDE-DISULFIDE OXIDOREDUCTASE RCLA-RELATED"/>
    <property type="match status" value="1"/>
</dbReference>
<comment type="caution">
    <text evidence="7">The sequence shown here is derived from an EMBL/GenBank/DDBJ whole genome shotgun (WGS) entry which is preliminary data.</text>
</comment>
<dbReference type="InterPro" id="IPR036188">
    <property type="entry name" value="FAD/NAD-bd_sf"/>
</dbReference>
<dbReference type="RefSeq" id="WP_310070626.1">
    <property type="nucleotide sequence ID" value="NZ_JAVDVX010000002.1"/>
</dbReference>
<dbReference type="EC" id="1.8.1.4" evidence="7"/>
<protein>
    <submittedName>
        <fullName evidence="7">Dihydrolipoamide dehydrogenase</fullName>
        <ecNumber evidence="7">1.8.1.4</ecNumber>
    </submittedName>
</protein>
<comment type="cofactor">
    <cofactor evidence="1">
        <name>FAD</name>
        <dbReference type="ChEBI" id="CHEBI:57692"/>
    </cofactor>
</comment>
<dbReference type="NCBIfam" id="NF004939">
    <property type="entry name" value="PRK06292.1-1"/>
    <property type="match status" value="1"/>
</dbReference>
<proteinExistence type="inferred from homology"/>
<dbReference type="Pfam" id="PF07992">
    <property type="entry name" value="Pyr_redox_2"/>
    <property type="match status" value="1"/>
</dbReference>
<feature type="domain" description="Pyridine nucleotide-disulphide oxidoreductase dimerisation" evidence="5">
    <location>
        <begin position="356"/>
        <end position="463"/>
    </location>
</feature>
<dbReference type="EMBL" id="JAVDVX010000002">
    <property type="protein sequence ID" value="MDR7089464.1"/>
    <property type="molecule type" value="Genomic_DNA"/>
</dbReference>
<gene>
    <name evidence="7" type="ORF">J2X05_001470</name>
</gene>
<dbReference type="Gene3D" id="1.10.287.990">
    <property type="entry name" value="Fe,Mn superoxide dismutase (SOD) domain"/>
    <property type="match status" value="1"/>
</dbReference>
<comment type="similarity">
    <text evidence="2">Belongs to the class-I pyridine nucleotide-disulfide oxidoreductase family.</text>
</comment>
<dbReference type="InterPro" id="IPR036324">
    <property type="entry name" value="Mn/Fe_SOD_N_sf"/>
</dbReference>
<dbReference type="PANTHER" id="PTHR43014">
    <property type="entry name" value="MERCURIC REDUCTASE"/>
    <property type="match status" value="1"/>
</dbReference>
<reference evidence="7 8" key="1">
    <citation type="submission" date="2023-07" db="EMBL/GenBank/DDBJ databases">
        <title>Sorghum-associated microbial communities from plants grown in Nebraska, USA.</title>
        <authorList>
            <person name="Schachtman D."/>
        </authorList>
    </citation>
    <scope>NUCLEOTIDE SEQUENCE [LARGE SCALE GENOMIC DNA]</scope>
    <source>
        <strain evidence="7 8">BE190</strain>
    </source>
</reference>
<dbReference type="Gene3D" id="3.50.50.60">
    <property type="entry name" value="FAD/NAD(P)-binding domain"/>
    <property type="match status" value="3"/>
</dbReference>
<evidence type="ECO:0000313" key="7">
    <source>
        <dbReference type="EMBL" id="MDR7089464.1"/>
    </source>
</evidence>
<evidence type="ECO:0000313" key="8">
    <source>
        <dbReference type="Proteomes" id="UP001253595"/>
    </source>
</evidence>
<dbReference type="SUPFAM" id="SSF51905">
    <property type="entry name" value="FAD/NAD(P)-binding domain"/>
    <property type="match status" value="2"/>
</dbReference>
<dbReference type="GO" id="GO:0004148">
    <property type="term" value="F:dihydrolipoyl dehydrogenase (NADH) activity"/>
    <property type="evidence" value="ECO:0007669"/>
    <property type="project" value="UniProtKB-EC"/>
</dbReference>
<keyword evidence="4" id="KW-0274">FAD</keyword>
<dbReference type="PRINTS" id="PR00411">
    <property type="entry name" value="PNDRDTASEI"/>
</dbReference>
<evidence type="ECO:0000259" key="6">
    <source>
        <dbReference type="Pfam" id="PF07992"/>
    </source>
</evidence>
<evidence type="ECO:0000256" key="2">
    <source>
        <dbReference type="ARBA" id="ARBA00007532"/>
    </source>
</evidence>